<dbReference type="RefSeq" id="WP_008787968.1">
    <property type="nucleotide sequence ID" value="NZ_AKCB01000001.1"/>
</dbReference>
<comment type="caution">
    <text evidence="1">The sequence shown here is derived from an EMBL/GenBank/DDBJ whole genome shotgun (WGS) entry which is preliminary data.</text>
</comment>
<reference evidence="1 2" key="1">
    <citation type="submission" date="2010-12" db="EMBL/GenBank/DDBJ databases">
        <title>The Genome Sequence of Coprobacillus sp. strain 29_1.</title>
        <authorList>
            <consortium name="The Broad Institute Genome Sequencing Platform"/>
            <person name="Earl A."/>
            <person name="Ward D."/>
            <person name="Feldgarden M."/>
            <person name="Gevers D."/>
            <person name="Daigneault M."/>
            <person name="Sibley C.D."/>
            <person name="White A."/>
            <person name="Strauss J."/>
            <person name="Allen-Vercoe E."/>
            <person name="Young S.K."/>
            <person name="Zeng Q."/>
            <person name="Gargeya S."/>
            <person name="Fitzgerald M."/>
            <person name="Haas B."/>
            <person name="Abouelleil A."/>
            <person name="Alvarado L."/>
            <person name="Arachchi H.M."/>
            <person name="Berlin A."/>
            <person name="Brown A."/>
            <person name="Chapman S.B."/>
            <person name="Chen Z."/>
            <person name="Dunbar C."/>
            <person name="Freedman E."/>
            <person name="Gearin G."/>
            <person name="Gellesch M."/>
            <person name="Goldberg J."/>
            <person name="Griggs A."/>
            <person name="Gujja S."/>
            <person name="Heilman E."/>
            <person name="Heiman D."/>
            <person name="Howarth C."/>
            <person name="Larson L."/>
            <person name="Lui A."/>
            <person name="MacDonald P.J.P."/>
            <person name="Mehta T."/>
            <person name="Montmayeur A."/>
            <person name="Murphy C."/>
            <person name="Neiman D."/>
            <person name="Pearson M."/>
            <person name="Priest M."/>
            <person name="Roberts A."/>
            <person name="Saif S."/>
            <person name="Shea T."/>
            <person name="Shenoy N."/>
            <person name="Sisk P."/>
            <person name="Stolte C."/>
            <person name="Sykes S."/>
            <person name="White J."/>
            <person name="Yandava C."/>
            <person name="Nusbaum C."/>
            <person name="Birren B."/>
        </authorList>
    </citation>
    <scope>NUCLEOTIDE SEQUENCE [LARGE SCALE GENOMIC DNA]</scope>
    <source>
        <strain evidence="1 2">29_1</strain>
    </source>
</reference>
<organism evidence="1 2">
    <name type="scientific">Coprobacillus cateniformis</name>
    <dbReference type="NCBI Taxonomy" id="100884"/>
    <lineage>
        <taxon>Bacteria</taxon>
        <taxon>Bacillati</taxon>
        <taxon>Bacillota</taxon>
        <taxon>Erysipelotrichia</taxon>
        <taxon>Erysipelotrichales</taxon>
        <taxon>Coprobacillaceae</taxon>
        <taxon>Coprobacillus</taxon>
    </lineage>
</organism>
<sequence>MEFDEQYLTWIKEEFEKIQFSNDYAQEEKNRRYADLMTNLESHFSIPMFREDADQVDQKVFDLYQEISFARGFSIYD</sequence>
<gene>
    <name evidence="1" type="ORF">HMPREF9488_00852</name>
</gene>
<keyword evidence="2" id="KW-1185">Reference proteome</keyword>
<protein>
    <submittedName>
        <fullName evidence="1">Uncharacterized protein</fullName>
    </submittedName>
</protein>
<proteinExistence type="predicted"/>
<dbReference type="AlphaFoldDB" id="E7G7W4"/>
<accession>E7G7W4</accession>
<dbReference type="Proteomes" id="UP000003157">
    <property type="component" value="Unassembled WGS sequence"/>
</dbReference>
<dbReference type="EMBL" id="ADKX01000012">
    <property type="protein sequence ID" value="EFW05885.1"/>
    <property type="molecule type" value="Genomic_DNA"/>
</dbReference>
<dbReference type="HOGENOM" id="CLU_2632081_0_0_9"/>
<dbReference type="STRING" id="100884.GCA_000269565_00849"/>
<evidence type="ECO:0000313" key="1">
    <source>
        <dbReference type="EMBL" id="EFW05885.1"/>
    </source>
</evidence>
<evidence type="ECO:0000313" key="2">
    <source>
        <dbReference type="Proteomes" id="UP000003157"/>
    </source>
</evidence>
<name>E7G7W4_9FIRM</name>
<dbReference type="GeneID" id="78228739"/>